<organism evidence="2 3">
    <name type="scientific">Lactococcus lactis subsp. lactis</name>
    <name type="common">Streptococcus lactis</name>
    <dbReference type="NCBI Taxonomy" id="1360"/>
    <lineage>
        <taxon>Bacteria</taxon>
        <taxon>Bacillati</taxon>
        <taxon>Bacillota</taxon>
        <taxon>Bacilli</taxon>
        <taxon>Lactobacillales</taxon>
        <taxon>Streptococcaceae</taxon>
        <taxon>Lactococcus</taxon>
    </lineage>
</organism>
<reference evidence="2 3" key="1">
    <citation type="journal article" date="2017" name="BMC Genomics">
        <title>Comparative and functional genomics of the Lactococcus lactis taxon; insights into evolution and niche adaptation.</title>
        <authorList>
            <person name="Kelleher P."/>
            <person name="Bottacini F."/>
            <person name="Mahony J."/>
            <person name="Kilcawley K.N."/>
            <person name="van Sinderen D."/>
        </authorList>
    </citation>
    <scope>NUCLEOTIDE SEQUENCE [LARGE SCALE GENOMIC DNA]</scope>
    <source>
        <strain evidence="2 3">UC11</strain>
    </source>
</reference>
<dbReference type="InterPro" id="IPR055247">
    <property type="entry name" value="InsJ-like_HTH"/>
</dbReference>
<evidence type="ECO:0000259" key="1">
    <source>
        <dbReference type="Pfam" id="PF13518"/>
    </source>
</evidence>
<dbReference type="SUPFAM" id="SSF46689">
    <property type="entry name" value="Homeodomain-like"/>
    <property type="match status" value="1"/>
</dbReference>
<evidence type="ECO:0000313" key="2">
    <source>
        <dbReference type="EMBL" id="ARE12400.1"/>
    </source>
</evidence>
<dbReference type="AlphaFoldDB" id="A0AAC9R4R1"/>
<dbReference type="Pfam" id="PF13518">
    <property type="entry name" value="HTH_28"/>
    <property type="match status" value="1"/>
</dbReference>
<dbReference type="InterPro" id="IPR009057">
    <property type="entry name" value="Homeodomain-like_sf"/>
</dbReference>
<sequence>MTKYSFELKLKVVQDYDNGVGGCDYLAKKYHVTNAAIVRRWVKAYKELGRLEFSVKDKIQFIQHNSNLMR</sequence>
<name>A0AAC9R4R1_LACLL</name>
<feature type="domain" description="Insertion element IS150 protein InsJ-like helix-turn-helix" evidence="1">
    <location>
        <begin position="9"/>
        <end position="50"/>
    </location>
</feature>
<proteinExistence type="predicted"/>
<gene>
    <name evidence="2" type="ORF">LLUC11_0064</name>
</gene>
<dbReference type="EMBL" id="CP015904">
    <property type="protein sequence ID" value="ARE12400.1"/>
    <property type="molecule type" value="Genomic_DNA"/>
</dbReference>
<dbReference type="Gene3D" id="1.10.10.10">
    <property type="entry name" value="Winged helix-like DNA-binding domain superfamily/Winged helix DNA-binding domain"/>
    <property type="match status" value="1"/>
</dbReference>
<dbReference type="InterPro" id="IPR036388">
    <property type="entry name" value="WH-like_DNA-bd_sf"/>
</dbReference>
<dbReference type="Proteomes" id="UP000192067">
    <property type="component" value="Chromosome"/>
</dbReference>
<accession>A0AAC9R4R1</accession>
<evidence type="ECO:0000313" key="3">
    <source>
        <dbReference type="Proteomes" id="UP000192067"/>
    </source>
</evidence>
<protein>
    <submittedName>
        <fullName evidence="2">Transposase</fullName>
    </submittedName>
</protein>